<gene>
    <name evidence="1" type="ORF">O6H91_23G020200</name>
</gene>
<reference evidence="2" key="1">
    <citation type="journal article" date="2024" name="Proc. Natl. Acad. Sci. U.S.A.">
        <title>Extraordinary preservation of gene collinearity over three hundred million years revealed in homosporous lycophytes.</title>
        <authorList>
            <person name="Li C."/>
            <person name="Wickell D."/>
            <person name="Kuo L.Y."/>
            <person name="Chen X."/>
            <person name="Nie B."/>
            <person name="Liao X."/>
            <person name="Peng D."/>
            <person name="Ji J."/>
            <person name="Jenkins J."/>
            <person name="Williams M."/>
            <person name="Shu S."/>
            <person name="Plott C."/>
            <person name="Barry K."/>
            <person name="Rajasekar S."/>
            <person name="Grimwood J."/>
            <person name="Han X."/>
            <person name="Sun S."/>
            <person name="Hou Z."/>
            <person name="He W."/>
            <person name="Dai G."/>
            <person name="Sun C."/>
            <person name="Schmutz J."/>
            <person name="Leebens-Mack J.H."/>
            <person name="Li F.W."/>
            <person name="Wang L."/>
        </authorList>
    </citation>
    <scope>NUCLEOTIDE SEQUENCE [LARGE SCALE GENOMIC DNA]</scope>
    <source>
        <strain evidence="2">cv. PW_Plant_1</strain>
    </source>
</reference>
<dbReference type="EMBL" id="CM055114">
    <property type="protein sequence ID" value="KAJ7513940.1"/>
    <property type="molecule type" value="Genomic_DNA"/>
</dbReference>
<protein>
    <submittedName>
        <fullName evidence="1">Uncharacterized protein</fullName>
    </submittedName>
</protein>
<dbReference type="Proteomes" id="UP001162992">
    <property type="component" value="Chromosome 23"/>
</dbReference>
<keyword evidence="2" id="KW-1185">Reference proteome</keyword>
<comment type="caution">
    <text evidence="1">The sequence shown here is derived from an EMBL/GenBank/DDBJ whole genome shotgun (WGS) entry which is preliminary data.</text>
</comment>
<name>A0ACC2A8Q0_DIPCM</name>
<evidence type="ECO:0000313" key="1">
    <source>
        <dbReference type="EMBL" id="KAJ7513940.1"/>
    </source>
</evidence>
<organism evidence="1 2">
    <name type="scientific">Diphasiastrum complanatum</name>
    <name type="common">Issler's clubmoss</name>
    <name type="synonym">Lycopodium complanatum</name>
    <dbReference type="NCBI Taxonomy" id="34168"/>
    <lineage>
        <taxon>Eukaryota</taxon>
        <taxon>Viridiplantae</taxon>
        <taxon>Streptophyta</taxon>
        <taxon>Embryophyta</taxon>
        <taxon>Tracheophyta</taxon>
        <taxon>Lycopodiopsida</taxon>
        <taxon>Lycopodiales</taxon>
        <taxon>Lycopodiaceae</taxon>
        <taxon>Lycopodioideae</taxon>
        <taxon>Diphasiastrum</taxon>
    </lineage>
</organism>
<sequence>MMASKMPIKKSSWATEVEEEHQLTGWASIVCNNSEDTRQQNGQNVATAVPKIPGKSKKSKKKGKGAANQNNLKLLPEQIENNVRGKPFLQSPEGKIQVRVDYASKRPSDNWSADFPTLPGQNLKAEKEPGPSRTLNGAWEQKQPLTLSLQSRWGSNQLETDHNTNLASTSTTSAKTILEALLPSERVGLSEGFNTGGSSNLSNTRPINRIVEIVPPDLNDVFSAEELPAHATEDLDSGDGDLDSDSDWISGEDYDSNASEKSHESQKRNKVFCAFFRSLDALPPEELEKESRQWHCPACKGGPGAIDWYRGFQPLLNHAKTVKKKVKLHRTFHKILENDLSLRQASAASGMFGMWKGLRGDEEVNNPLIVWPPMVVIQNTKLDQDAQDKWIGMGSKELLDHFKDYNVMKARHSYGPQGYRGMSMVIFADSPAGYFEAQRLDQHFRDARRGREFWDKPSKLLFYHGGQRILYGYLPVEEDLKIFNKHSKGKVALKWDLKRLHEAVLEPMRNIDEDTQQIYRLKYKVEREKEHENFQTEIGCSSHVSEHLIPYNTRSGPIKNLEKAFTNVSRKLRLREEEVQVINRRALEQTDDNQTQMDDLEHHQKRLEDIIMGLHKKLHIQEQDIKVMQSKAVEQNKQNKEEMEALEQSYWRRISQLKSAICEKEQAMQKVQEKFQEDSYQRYQELEEQHSTLCLNVRPSEDEQQKKQAKLEEMSRESEMIEMSLKDVKDYETMKMQLEKDHHLRRLDFKRKQLEEEMAFQQKFEEEKLELLEKYKPT</sequence>
<accession>A0ACC2A8Q0</accession>
<evidence type="ECO:0000313" key="2">
    <source>
        <dbReference type="Proteomes" id="UP001162992"/>
    </source>
</evidence>
<proteinExistence type="predicted"/>